<dbReference type="Pfam" id="PF00829">
    <property type="entry name" value="Ribosomal_L21p"/>
    <property type="match status" value="1"/>
</dbReference>
<evidence type="ECO:0000256" key="3">
    <source>
        <dbReference type="ARBA" id="ARBA00022884"/>
    </source>
</evidence>
<dbReference type="PANTHER" id="PTHR21349">
    <property type="entry name" value="50S RIBOSOMAL PROTEIN L21"/>
    <property type="match status" value="1"/>
</dbReference>
<dbReference type="GO" id="GO:0005840">
    <property type="term" value="C:ribosome"/>
    <property type="evidence" value="ECO:0007669"/>
    <property type="project" value="UniProtKB-KW"/>
</dbReference>
<dbReference type="Proteomes" id="UP000324194">
    <property type="component" value="Chromosome 1"/>
</dbReference>
<evidence type="ECO:0000313" key="8">
    <source>
        <dbReference type="EMBL" id="VVC75184.1"/>
    </source>
</evidence>
<keyword evidence="2 6" id="KW-0699">rRNA-binding</keyword>
<evidence type="ECO:0000256" key="1">
    <source>
        <dbReference type="ARBA" id="ARBA00008563"/>
    </source>
</evidence>
<organism evidence="8 9">
    <name type="scientific">Aquicella siphonis</name>
    <dbReference type="NCBI Taxonomy" id="254247"/>
    <lineage>
        <taxon>Bacteria</taxon>
        <taxon>Pseudomonadati</taxon>
        <taxon>Pseudomonadota</taxon>
        <taxon>Gammaproteobacteria</taxon>
        <taxon>Legionellales</taxon>
        <taxon>Coxiellaceae</taxon>
        <taxon>Aquicella</taxon>
    </lineage>
</organism>
<comment type="function">
    <text evidence="6 7">This protein binds to 23S rRNA in the presence of protein L20.</text>
</comment>
<dbReference type="KEGG" id="asip:AQUSIP_04710"/>
<evidence type="ECO:0000256" key="7">
    <source>
        <dbReference type="RuleBase" id="RU000562"/>
    </source>
</evidence>
<comment type="subunit">
    <text evidence="6">Part of the 50S ribosomal subunit. Contacts protein L20.</text>
</comment>
<evidence type="ECO:0000256" key="6">
    <source>
        <dbReference type="HAMAP-Rule" id="MF_01363"/>
    </source>
</evidence>
<dbReference type="InterPro" id="IPR018258">
    <property type="entry name" value="Ribosomal_bL21_CS"/>
</dbReference>
<evidence type="ECO:0000313" key="9">
    <source>
        <dbReference type="Proteomes" id="UP000324194"/>
    </source>
</evidence>
<dbReference type="NCBIfam" id="TIGR00061">
    <property type="entry name" value="L21"/>
    <property type="match status" value="1"/>
</dbReference>
<dbReference type="AlphaFoldDB" id="A0A5E4PEC8"/>
<dbReference type="InterPro" id="IPR036164">
    <property type="entry name" value="bL21-like_sf"/>
</dbReference>
<dbReference type="GO" id="GO:0005737">
    <property type="term" value="C:cytoplasm"/>
    <property type="evidence" value="ECO:0007669"/>
    <property type="project" value="UniProtKB-ARBA"/>
</dbReference>
<keyword evidence="4 6" id="KW-0689">Ribosomal protein</keyword>
<dbReference type="OrthoDB" id="9813334at2"/>
<dbReference type="GO" id="GO:1990904">
    <property type="term" value="C:ribonucleoprotein complex"/>
    <property type="evidence" value="ECO:0007669"/>
    <property type="project" value="UniProtKB-KW"/>
</dbReference>
<evidence type="ECO:0000256" key="4">
    <source>
        <dbReference type="ARBA" id="ARBA00022980"/>
    </source>
</evidence>
<gene>
    <name evidence="6 8" type="primary">rplU</name>
    <name evidence="8" type="ORF">AQUSIP_04710</name>
</gene>
<keyword evidence="3 6" id="KW-0694">RNA-binding</keyword>
<reference evidence="8 9" key="1">
    <citation type="submission" date="2019-08" db="EMBL/GenBank/DDBJ databases">
        <authorList>
            <person name="Guy L."/>
        </authorList>
    </citation>
    <scope>NUCLEOTIDE SEQUENCE [LARGE SCALE GENOMIC DNA]</scope>
    <source>
        <strain evidence="8 9">SGT-108</strain>
    </source>
</reference>
<dbReference type="PROSITE" id="PS01169">
    <property type="entry name" value="RIBOSOMAL_L21"/>
    <property type="match status" value="1"/>
</dbReference>
<evidence type="ECO:0000256" key="2">
    <source>
        <dbReference type="ARBA" id="ARBA00022730"/>
    </source>
</evidence>
<comment type="similarity">
    <text evidence="1 6 7">Belongs to the bacterial ribosomal protein bL21 family.</text>
</comment>
<keyword evidence="9" id="KW-1185">Reference proteome</keyword>
<accession>A0A5E4PEC8</accession>
<dbReference type="GO" id="GO:0006412">
    <property type="term" value="P:translation"/>
    <property type="evidence" value="ECO:0007669"/>
    <property type="project" value="UniProtKB-UniRule"/>
</dbReference>
<dbReference type="SUPFAM" id="SSF141091">
    <property type="entry name" value="L21p-like"/>
    <property type="match status" value="1"/>
</dbReference>
<sequence length="103" mass="11797">MYAVIFSGGKQYRVQEGDTLKLESLPEEVGSTVNFDKILLVGEGDKIKVGRPYLDGCKVSATVVSQGRHKKIEIVKFRRRKHHEKWQGHRQNFTEVKITQIEA</sequence>
<dbReference type="GO" id="GO:0019843">
    <property type="term" value="F:rRNA binding"/>
    <property type="evidence" value="ECO:0007669"/>
    <property type="project" value="UniProtKB-UniRule"/>
</dbReference>
<dbReference type="HAMAP" id="MF_01363">
    <property type="entry name" value="Ribosomal_bL21"/>
    <property type="match status" value="1"/>
</dbReference>
<dbReference type="EMBL" id="LR699119">
    <property type="protein sequence ID" value="VVC75184.1"/>
    <property type="molecule type" value="Genomic_DNA"/>
</dbReference>
<evidence type="ECO:0000256" key="5">
    <source>
        <dbReference type="ARBA" id="ARBA00023274"/>
    </source>
</evidence>
<proteinExistence type="inferred from homology"/>
<keyword evidence="5 6" id="KW-0687">Ribonucleoprotein</keyword>
<name>A0A5E4PEC8_9COXI</name>
<dbReference type="InterPro" id="IPR001787">
    <property type="entry name" value="Ribosomal_bL21"/>
</dbReference>
<dbReference type="PANTHER" id="PTHR21349:SF0">
    <property type="entry name" value="LARGE RIBOSOMAL SUBUNIT PROTEIN BL21M"/>
    <property type="match status" value="1"/>
</dbReference>
<dbReference type="GO" id="GO:0003735">
    <property type="term" value="F:structural constituent of ribosome"/>
    <property type="evidence" value="ECO:0007669"/>
    <property type="project" value="InterPro"/>
</dbReference>
<protein>
    <recommendedName>
        <fullName evidence="6">Large ribosomal subunit protein bL21</fullName>
    </recommendedName>
</protein>
<dbReference type="RefSeq" id="WP_148338253.1">
    <property type="nucleotide sequence ID" value="NZ_LR699119.1"/>
</dbReference>
<dbReference type="InterPro" id="IPR028909">
    <property type="entry name" value="bL21-like"/>
</dbReference>